<dbReference type="EMBL" id="JAINDJ010000006">
    <property type="protein sequence ID" value="KAG9443315.1"/>
    <property type="molecule type" value="Genomic_DNA"/>
</dbReference>
<evidence type="ECO:0000313" key="2">
    <source>
        <dbReference type="EMBL" id="KAG9443315.1"/>
    </source>
</evidence>
<feature type="region of interest" description="Disordered" evidence="1">
    <location>
        <begin position="345"/>
        <end position="372"/>
    </location>
</feature>
<proteinExistence type="predicted"/>
<protein>
    <submittedName>
        <fullName evidence="2">Uncharacterized protein</fullName>
    </submittedName>
</protein>
<dbReference type="AlphaFoldDB" id="A0AAV7E329"/>
<feature type="region of interest" description="Disordered" evidence="1">
    <location>
        <begin position="395"/>
        <end position="444"/>
    </location>
</feature>
<keyword evidence="3" id="KW-1185">Reference proteome</keyword>
<feature type="compositionally biased region" description="Basic residues" evidence="1">
    <location>
        <begin position="407"/>
        <end position="422"/>
    </location>
</feature>
<comment type="caution">
    <text evidence="2">The sequence shown here is derived from an EMBL/GenBank/DDBJ whole genome shotgun (WGS) entry which is preliminary data.</text>
</comment>
<reference evidence="2 3" key="1">
    <citation type="submission" date="2021-07" db="EMBL/GenBank/DDBJ databases">
        <title>The Aristolochia fimbriata genome: insights into angiosperm evolution, floral development and chemical biosynthesis.</title>
        <authorList>
            <person name="Jiao Y."/>
        </authorList>
    </citation>
    <scope>NUCLEOTIDE SEQUENCE [LARGE SCALE GENOMIC DNA]</scope>
    <source>
        <strain evidence="2">IBCAS-2021</strain>
        <tissue evidence="2">Leaf</tissue>
    </source>
</reference>
<sequence>MDLVRSMNLEKSFSFSFRNVECSSVEAFSSDVDDRNGEEEEEEEEETFFEIDLDSTHGTDHAFEFRISFSPRSSSSDFSLLQSVDVDRRRLSWKTESFEFPTANMGGTASTEPGGTESTRIGNLKVSPATDSTQPGDGQPKNRLIQTRRWVPYKMTAALNGGGGTGTMKFLIKFRSGKFFSGLMSLLKLPNYNVLLPRQIFRAGRRRRRSGGRLNHQDETFRKQCPGRSSNPFQKWFALINATYQVDDDIAPYDEDDSSRSWEGEKTMIGRTTTAPPAGLEHYGKKFCGNRKLLGSSSSTNTSTACKGICSSMGGEGFRGKLGISGVDERECSVGAAIAHCKSSFAGGRGRGRVAPPGGAPNGGNPQEKVTQKNTQPAIFDSFSNTYAAAHYYTRPSGEKSQSPSPSKKHKLPVFSVRKHGGGGKEGTGARGGSKAKRGEGRGVGPACGYVSRTGAVNVAQQIWTFHLNFEMLRRAVERRWLVAVERRWLVAMASGGGAAVASGDGGAVASIAIPSC</sequence>
<organism evidence="2 3">
    <name type="scientific">Aristolochia fimbriata</name>
    <name type="common">White veined hardy Dutchman's pipe vine</name>
    <dbReference type="NCBI Taxonomy" id="158543"/>
    <lineage>
        <taxon>Eukaryota</taxon>
        <taxon>Viridiplantae</taxon>
        <taxon>Streptophyta</taxon>
        <taxon>Embryophyta</taxon>
        <taxon>Tracheophyta</taxon>
        <taxon>Spermatophyta</taxon>
        <taxon>Magnoliopsida</taxon>
        <taxon>Magnoliidae</taxon>
        <taxon>Piperales</taxon>
        <taxon>Aristolochiaceae</taxon>
        <taxon>Aristolochia</taxon>
    </lineage>
</organism>
<evidence type="ECO:0000256" key="1">
    <source>
        <dbReference type="SAM" id="MobiDB-lite"/>
    </source>
</evidence>
<accession>A0AAV7E329</accession>
<evidence type="ECO:0000313" key="3">
    <source>
        <dbReference type="Proteomes" id="UP000825729"/>
    </source>
</evidence>
<dbReference type="Proteomes" id="UP000825729">
    <property type="component" value="Unassembled WGS sequence"/>
</dbReference>
<gene>
    <name evidence="2" type="ORF">H6P81_014655</name>
</gene>
<feature type="region of interest" description="Disordered" evidence="1">
    <location>
        <begin position="102"/>
        <end position="142"/>
    </location>
</feature>
<feature type="compositionally biased region" description="Polar residues" evidence="1">
    <location>
        <begin position="105"/>
        <end position="121"/>
    </location>
</feature>
<name>A0AAV7E329_ARIFI</name>